<keyword evidence="1" id="KW-1133">Transmembrane helix</keyword>
<dbReference type="KEGG" id="tmk:QGN29_09570"/>
<reference evidence="3" key="1">
    <citation type="submission" date="2023-04" db="EMBL/GenBank/DDBJ databases">
        <title>Complete genome sequence of Temperatibacter marinus.</title>
        <authorList>
            <person name="Rong J.-C."/>
            <person name="Yi M.-L."/>
            <person name="Zhao Q."/>
        </authorList>
    </citation>
    <scope>NUCLEOTIDE SEQUENCE</scope>
    <source>
        <strain evidence="3">NBRC 110045</strain>
    </source>
</reference>
<evidence type="ECO:0000259" key="2">
    <source>
        <dbReference type="PROSITE" id="PS50930"/>
    </source>
</evidence>
<dbReference type="Pfam" id="PF04397">
    <property type="entry name" value="LytTR"/>
    <property type="match status" value="1"/>
</dbReference>
<keyword evidence="1" id="KW-0812">Transmembrane</keyword>
<evidence type="ECO:0000313" key="4">
    <source>
        <dbReference type="Proteomes" id="UP001268683"/>
    </source>
</evidence>
<keyword evidence="3" id="KW-0238">DNA-binding</keyword>
<evidence type="ECO:0000313" key="3">
    <source>
        <dbReference type="EMBL" id="WND01800.1"/>
    </source>
</evidence>
<gene>
    <name evidence="3" type="ORF">QGN29_09570</name>
</gene>
<dbReference type="Gene3D" id="2.40.50.1020">
    <property type="entry name" value="LytTr DNA-binding domain"/>
    <property type="match status" value="1"/>
</dbReference>
<dbReference type="AlphaFoldDB" id="A0AA52EBR4"/>
<feature type="transmembrane region" description="Helical" evidence="1">
    <location>
        <begin position="31"/>
        <end position="53"/>
    </location>
</feature>
<dbReference type="SMART" id="SM00850">
    <property type="entry name" value="LytTR"/>
    <property type="match status" value="1"/>
</dbReference>
<dbReference type="PROSITE" id="PS50930">
    <property type="entry name" value="HTH_LYTTR"/>
    <property type="match status" value="1"/>
</dbReference>
<feature type="domain" description="HTH LytTR-type" evidence="2">
    <location>
        <begin position="152"/>
        <end position="251"/>
    </location>
</feature>
<feature type="transmembrane region" description="Helical" evidence="1">
    <location>
        <begin position="7"/>
        <end position="25"/>
    </location>
</feature>
<protein>
    <submittedName>
        <fullName evidence="3">LytTR family DNA-binding domain-containing protein</fullName>
    </submittedName>
</protein>
<dbReference type="GO" id="GO:0000156">
    <property type="term" value="F:phosphorelay response regulator activity"/>
    <property type="evidence" value="ECO:0007669"/>
    <property type="project" value="InterPro"/>
</dbReference>
<dbReference type="RefSeq" id="WP_310797630.1">
    <property type="nucleotide sequence ID" value="NZ_CP123872.1"/>
</dbReference>
<dbReference type="Proteomes" id="UP001268683">
    <property type="component" value="Chromosome"/>
</dbReference>
<dbReference type="InterPro" id="IPR007492">
    <property type="entry name" value="LytTR_DNA-bd_dom"/>
</dbReference>
<feature type="transmembrane region" description="Helical" evidence="1">
    <location>
        <begin position="74"/>
        <end position="91"/>
    </location>
</feature>
<feature type="transmembrane region" description="Helical" evidence="1">
    <location>
        <begin position="111"/>
        <end position="131"/>
    </location>
</feature>
<dbReference type="GO" id="GO:0003677">
    <property type="term" value="F:DNA binding"/>
    <property type="evidence" value="ECO:0007669"/>
    <property type="project" value="UniProtKB-KW"/>
</dbReference>
<sequence length="257" mass="29797">MQLVERNILLFLGVFSIFMGVLIYWREVYDGYSLSLGGVLLWQGAIWMVWYPMFKGMAYVSLKLDRNETHKNKYIIAVLSVTFLSAHYGYYFLLSDALSPLNPFPKTVYGVYPYFFIFYVMIDIILIWSLWARLGTFKILEDKPSTELEDIITVKKGSNNILVRPEEILWVAAEDYYARIHIKADSFLIREPLKVLIDRLPQDDFVQIHRSTLVHKGFVESYSPQAVTLKNGESRRASKAGLKRLQEKFEARPSSGV</sequence>
<dbReference type="InterPro" id="IPR046947">
    <property type="entry name" value="LytR-like"/>
</dbReference>
<name>A0AA52EBR4_9PROT</name>
<proteinExistence type="predicted"/>
<keyword evidence="4" id="KW-1185">Reference proteome</keyword>
<dbReference type="PANTHER" id="PTHR37299:SF1">
    <property type="entry name" value="STAGE 0 SPORULATION PROTEIN A HOMOLOG"/>
    <property type="match status" value="1"/>
</dbReference>
<dbReference type="PANTHER" id="PTHR37299">
    <property type="entry name" value="TRANSCRIPTIONAL REGULATOR-RELATED"/>
    <property type="match status" value="1"/>
</dbReference>
<organism evidence="3 4">
    <name type="scientific">Temperatibacter marinus</name>
    <dbReference type="NCBI Taxonomy" id="1456591"/>
    <lineage>
        <taxon>Bacteria</taxon>
        <taxon>Pseudomonadati</taxon>
        <taxon>Pseudomonadota</taxon>
        <taxon>Alphaproteobacteria</taxon>
        <taxon>Kordiimonadales</taxon>
        <taxon>Temperatibacteraceae</taxon>
        <taxon>Temperatibacter</taxon>
    </lineage>
</organism>
<keyword evidence="1" id="KW-0472">Membrane</keyword>
<accession>A0AA52EBR4</accession>
<dbReference type="EMBL" id="CP123872">
    <property type="protein sequence ID" value="WND01800.1"/>
    <property type="molecule type" value="Genomic_DNA"/>
</dbReference>
<evidence type="ECO:0000256" key="1">
    <source>
        <dbReference type="SAM" id="Phobius"/>
    </source>
</evidence>